<comment type="caution">
    <text evidence="1">The sequence shown here is derived from an EMBL/GenBank/DDBJ whole genome shotgun (WGS) entry which is preliminary data.</text>
</comment>
<protein>
    <submittedName>
        <fullName evidence="1">Uncharacterized protein</fullName>
    </submittedName>
</protein>
<sequence length="92" mass="10417">MANKPKILDFKCPACGRSLVQCVKHNVISKATIICINDDGDFDYQKPTIRSEGIEHFECLYCGYIITSNGHKITIASELIEWVKRVNEAKNE</sequence>
<name>A0A0F9M0B3_9ZZZZ</name>
<evidence type="ECO:0000313" key="1">
    <source>
        <dbReference type="EMBL" id="KKM62712.1"/>
    </source>
</evidence>
<proteinExistence type="predicted"/>
<dbReference type="AlphaFoldDB" id="A0A0F9M0B3"/>
<accession>A0A0F9M0B3</accession>
<dbReference type="EMBL" id="LAZR01011240">
    <property type="protein sequence ID" value="KKM62712.1"/>
    <property type="molecule type" value="Genomic_DNA"/>
</dbReference>
<gene>
    <name evidence="1" type="ORF">LCGC14_1518950</name>
</gene>
<organism evidence="1">
    <name type="scientific">marine sediment metagenome</name>
    <dbReference type="NCBI Taxonomy" id="412755"/>
    <lineage>
        <taxon>unclassified sequences</taxon>
        <taxon>metagenomes</taxon>
        <taxon>ecological metagenomes</taxon>
    </lineage>
</organism>
<reference evidence="1" key="1">
    <citation type="journal article" date="2015" name="Nature">
        <title>Complex archaea that bridge the gap between prokaryotes and eukaryotes.</title>
        <authorList>
            <person name="Spang A."/>
            <person name="Saw J.H."/>
            <person name="Jorgensen S.L."/>
            <person name="Zaremba-Niedzwiedzka K."/>
            <person name="Martijn J."/>
            <person name="Lind A.E."/>
            <person name="van Eijk R."/>
            <person name="Schleper C."/>
            <person name="Guy L."/>
            <person name="Ettema T.J."/>
        </authorList>
    </citation>
    <scope>NUCLEOTIDE SEQUENCE</scope>
</reference>